<dbReference type="STRING" id="419481.SAMN05216233_119104"/>
<evidence type="ECO:0008006" key="3">
    <source>
        <dbReference type="Google" id="ProtNLM"/>
    </source>
</evidence>
<sequence>MAGFDPEKDKKLKEWRCEDTGLLVSINQYDKGEPKVQIGPRILKKKDGTDRAPAKAGRLSISDISFIYDIIDDIKDELENNLDPMG</sequence>
<dbReference type="AlphaFoldDB" id="A0A1G5IHA4"/>
<dbReference type="EMBL" id="FMUX01000019">
    <property type="protein sequence ID" value="SCY74778.1"/>
    <property type="molecule type" value="Genomic_DNA"/>
</dbReference>
<proteinExistence type="predicted"/>
<dbReference type="RefSeq" id="WP_092213808.1">
    <property type="nucleotide sequence ID" value="NZ_FMUX01000019.1"/>
</dbReference>
<gene>
    <name evidence="1" type="ORF">SAMN05216233_119104</name>
</gene>
<protein>
    <recommendedName>
        <fullName evidence="3">Transcriptional Coactivator p15 (PC4)</fullName>
    </recommendedName>
</protein>
<dbReference type="OrthoDB" id="5420466at2"/>
<evidence type="ECO:0000313" key="1">
    <source>
        <dbReference type="EMBL" id="SCY74778.1"/>
    </source>
</evidence>
<dbReference type="Proteomes" id="UP000198870">
    <property type="component" value="Unassembled WGS sequence"/>
</dbReference>
<accession>A0A1G5IHA4</accession>
<name>A0A1G5IHA4_9BACT</name>
<organism evidence="1 2">
    <name type="scientific">Desulfoluna spongiiphila</name>
    <dbReference type="NCBI Taxonomy" id="419481"/>
    <lineage>
        <taxon>Bacteria</taxon>
        <taxon>Pseudomonadati</taxon>
        <taxon>Thermodesulfobacteriota</taxon>
        <taxon>Desulfobacteria</taxon>
        <taxon>Desulfobacterales</taxon>
        <taxon>Desulfolunaceae</taxon>
        <taxon>Desulfoluna</taxon>
    </lineage>
</organism>
<evidence type="ECO:0000313" key="2">
    <source>
        <dbReference type="Proteomes" id="UP000198870"/>
    </source>
</evidence>
<reference evidence="1 2" key="1">
    <citation type="submission" date="2016-10" db="EMBL/GenBank/DDBJ databases">
        <authorList>
            <person name="de Groot N.N."/>
        </authorList>
    </citation>
    <scope>NUCLEOTIDE SEQUENCE [LARGE SCALE GENOMIC DNA]</scope>
    <source>
        <strain evidence="1 2">AA1</strain>
    </source>
</reference>
<keyword evidence="2" id="KW-1185">Reference proteome</keyword>